<keyword evidence="2" id="KW-1185">Reference proteome</keyword>
<dbReference type="AlphaFoldDB" id="A0A084Q883"/>
<protein>
    <submittedName>
        <fullName evidence="1">Uncharacterized protein</fullName>
    </submittedName>
</protein>
<dbReference type="InParanoid" id="A0A084Q883"/>
<dbReference type="HOGENOM" id="CLU_038382_0_0_1"/>
<reference evidence="1 2" key="1">
    <citation type="journal article" date="2014" name="BMC Genomics">
        <title>Comparative genome sequencing reveals chemotype-specific gene clusters in the toxigenic black mold Stachybotrys.</title>
        <authorList>
            <person name="Semeiks J."/>
            <person name="Borek D."/>
            <person name="Otwinowski Z."/>
            <person name="Grishin N.V."/>
        </authorList>
    </citation>
    <scope>NUCLEOTIDE SEQUENCE [LARGE SCALE GENOMIC DNA]</scope>
    <source>
        <strain evidence="1 2">IBT 40285</strain>
    </source>
</reference>
<dbReference type="OMA" id="HRIDEYW"/>
<proteinExistence type="predicted"/>
<name>A0A084Q883_STAC4</name>
<dbReference type="EMBL" id="KL661855">
    <property type="protein sequence ID" value="KFA60168.1"/>
    <property type="molecule type" value="Genomic_DNA"/>
</dbReference>
<dbReference type="OrthoDB" id="5152434at2759"/>
<sequence>MPLDSLNTTWSVGTNRDIKRSHVRELCNAFQFNGLQRREPRNRLLLLCSADQVHRARDLLETEDTEEEEDLRRWSEVNEGSAEVMAGQHRMAALREFAQEAGSAPEQLWWTCELYDRDRLPQKLAMRMRLNRADLTLPDGYGQIWMQLVSLTSERQDRRAGDGESAVKSDGDGASLVDHKLVETLGIGAEHRFPTKRLVTLWLNKRWQDKTTRWCRTRLGLGSFSISLFEWLASHRIDEYWFEQFQSVLNAVESLPVDTRIHVSHQDWDRLAAAFGSGKLSVVDADELFYKKGGPGSRSRAAGLLSSLDDEEYAQVCDFIKGMPDMAFPVPHRIRRIYVGYIGFMMYHIIAWIDPASASVASGQHHSMQNKTLLRVHLEDA</sequence>
<evidence type="ECO:0000313" key="2">
    <source>
        <dbReference type="Proteomes" id="UP000028524"/>
    </source>
</evidence>
<dbReference type="Proteomes" id="UP000028524">
    <property type="component" value="Unassembled WGS sequence"/>
</dbReference>
<evidence type="ECO:0000313" key="1">
    <source>
        <dbReference type="EMBL" id="KFA60168.1"/>
    </source>
</evidence>
<accession>A0A084Q883</accession>
<gene>
    <name evidence="1" type="ORF">S40285_09734</name>
</gene>
<organism evidence="1 2">
    <name type="scientific">Stachybotrys chlorohalonatus (strain IBT 40285)</name>
    <dbReference type="NCBI Taxonomy" id="1283841"/>
    <lineage>
        <taxon>Eukaryota</taxon>
        <taxon>Fungi</taxon>
        <taxon>Dikarya</taxon>
        <taxon>Ascomycota</taxon>
        <taxon>Pezizomycotina</taxon>
        <taxon>Sordariomycetes</taxon>
        <taxon>Hypocreomycetidae</taxon>
        <taxon>Hypocreales</taxon>
        <taxon>Stachybotryaceae</taxon>
        <taxon>Stachybotrys</taxon>
    </lineage>
</organism>